<reference evidence="1 2" key="1">
    <citation type="submission" date="2017-11" db="EMBL/GenBank/DDBJ databases">
        <title>Draft Genome Sequence of Methylobacter psychrotolerans Sph1T, an Obligate Methanotroph from Low-Temperature Environments.</title>
        <authorList>
            <person name="Oshkin I.Y."/>
            <person name="Miroshnikov K."/>
            <person name="Belova S.E."/>
            <person name="Korzhenkov A."/>
            <person name="Toshchakov S.V."/>
            <person name="Dedysh S.N."/>
        </authorList>
    </citation>
    <scope>NUCLEOTIDE SEQUENCE [LARGE SCALE GENOMIC DNA]</scope>
    <source>
        <strain evidence="1 2">Sph1</strain>
    </source>
</reference>
<protein>
    <submittedName>
        <fullName evidence="1">Uncharacterized protein</fullName>
    </submittedName>
</protein>
<evidence type="ECO:0000313" key="2">
    <source>
        <dbReference type="Proteomes" id="UP000237423"/>
    </source>
</evidence>
<name>A0A2S5CPX2_9GAMM</name>
<sequence>MNTLLDFFFACRTVFYKFERNIIEEVKAHLESEAGIRLQKQVDGINKIQRLAGGKEVNLYHIQRGKPTFDNSLRFPSACDEALLANMNLIHPEKHNTKLKVEVWLVKGQLFSLLFNKPPKQFFIGLDLKLLEPEMADVKIWFDPMLPQIPSISRLANDAMSTEWLQEWVKISRVTELCKALSSTERESVLRKINAQLPFDYLTLMAQTEGMKLSTCTIYGVSKIRKVVCPDENYYLLAEIEGLGALVVKEGSEDAKLYLFNYENNDISLVEGTFKNAVAILMAQTYPIAPSI</sequence>
<organism evidence="1 2">
    <name type="scientific">Methylovulum psychrotolerans</name>
    <dbReference type="NCBI Taxonomy" id="1704499"/>
    <lineage>
        <taxon>Bacteria</taxon>
        <taxon>Pseudomonadati</taxon>
        <taxon>Pseudomonadota</taxon>
        <taxon>Gammaproteobacteria</taxon>
        <taxon>Methylococcales</taxon>
        <taxon>Methylococcaceae</taxon>
        <taxon>Methylovulum</taxon>
    </lineage>
</organism>
<comment type="caution">
    <text evidence="1">The sequence shown here is derived from an EMBL/GenBank/DDBJ whole genome shotgun (WGS) entry which is preliminary data.</text>
</comment>
<accession>A0A2S5CPX2</accession>
<dbReference type="RefSeq" id="WP_103973808.1">
    <property type="nucleotide sequence ID" value="NZ_PGFZ01000002.1"/>
</dbReference>
<gene>
    <name evidence="1" type="ORF">AADEFJLK_01470</name>
</gene>
<dbReference type="AlphaFoldDB" id="A0A2S5CPX2"/>
<dbReference type="EMBL" id="PGFZ01000002">
    <property type="protein sequence ID" value="POZ52861.1"/>
    <property type="molecule type" value="Genomic_DNA"/>
</dbReference>
<evidence type="ECO:0000313" key="1">
    <source>
        <dbReference type="EMBL" id="POZ52861.1"/>
    </source>
</evidence>
<dbReference type="Proteomes" id="UP000237423">
    <property type="component" value="Unassembled WGS sequence"/>
</dbReference>
<proteinExistence type="predicted"/>